<dbReference type="PANTHER" id="PTHR43283">
    <property type="entry name" value="BETA-LACTAMASE-RELATED"/>
    <property type="match status" value="1"/>
</dbReference>
<evidence type="ECO:0000313" key="3">
    <source>
        <dbReference type="Proteomes" id="UP001652504"/>
    </source>
</evidence>
<organism evidence="2 3">
    <name type="scientific">Fluctibacter corallii</name>
    <dbReference type="NCBI Taxonomy" id="2984329"/>
    <lineage>
        <taxon>Bacteria</taxon>
        <taxon>Pseudomonadati</taxon>
        <taxon>Pseudomonadota</taxon>
        <taxon>Gammaproteobacteria</taxon>
        <taxon>Alteromonadales</taxon>
        <taxon>Alteromonadaceae</taxon>
        <taxon>Fluctibacter</taxon>
    </lineage>
</organism>
<dbReference type="Proteomes" id="UP001652504">
    <property type="component" value="Unassembled WGS sequence"/>
</dbReference>
<dbReference type="Pfam" id="PF00144">
    <property type="entry name" value="Beta-lactamase"/>
    <property type="match status" value="1"/>
</dbReference>
<dbReference type="InterPro" id="IPR012338">
    <property type="entry name" value="Beta-lactam/transpept-like"/>
</dbReference>
<dbReference type="SUPFAM" id="SSF56601">
    <property type="entry name" value="beta-lactamase/transpeptidase-like"/>
    <property type="match status" value="1"/>
</dbReference>
<protein>
    <submittedName>
        <fullName evidence="2">Beta-lactamase family protein</fullName>
    </submittedName>
</protein>
<sequence>MKKLLYFSVAIVLVLSFALYYFLRIPLWNLPDVVRVATGLGAKIACSSRYISNFSHERIMNDLASYSSANRLVELRYDDGNKRVTATLWGMGEKNALYRDGIGCTLENGDAPLRAQPLQPVGAAEQQLKQVWPQGHEVTTTSKTWQTLTDTMLRNDNIAGRHTRALIIVKNGKIVAESYGKGIDQNTPLLGWSMGKSVTAMLIGNLVMNNQLSLRDDQLFTSWLEDERADVNIEDLLTMTSGLGFDETYAPGSDATHMLFHAPSASDVAMRAPLEREPGKHFSYSSGTTNLLSRIIYAHTGGDLSANLAYLHQTLIAPLNLRHLLFEVDASGVFVGSSYIYATSRDWAKLGLLMLNNGEINGHRVYSPAFAHQMKTPNASINERRYGYQVWLNSGGEAKRWPLLPEDAYAMMGSRSQIVMAIPSEDMVIVRLGWSKRRYPIDTQFAHLIKKGREKSLMESSR</sequence>
<reference evidence="2 3" key="1">
    <citation type="submission" date="2022-10" db="EMBL/GenBank/DDBJ databases">
        <title>Aestuariibacter sp. AA17 isolated from Montipora capitata coral fragment.</title>
        <authorList>
            <person name="Emsley S.A."/>
            <person name="Pfannmuller K.M."/>
            <person name="Loughran R.M."/>
            <person name="Shlafstein M."/>
            <person name="Papke E."/>
            <person name="Saw J.H."/>
            <person name="Ushijima B."/>
            <person name="Videau P."/>
        </authorList>
    </citation>
    <scope>NUCLEOTIDE SEQUENCE [LARGE SCALE GENOMIC DNA]</scope>
    <source>
        <strain evidence="2 3">AA17</strain>
    </source>
</reference>
<dbReference type="PANTHER" id="PTHR43283:SF7">
    <property type="entry name" value="BETA-LACTAMASE-RELATED DOMAIN-CONTAINING PROTEIN"/>
    <property type="match status" value="1"/>
</dbReference>
<dbReference type="EMBL" id="JAOWKX010000001">
    <property type="protein sequence ID" value="MCV2883521.1"/>
    <property type="molecule type" value="Genomic_DNA"/>
</dbReference>
<name>A0ABT3A499_9ALTE</name>
<keyword evidence="3" id="KW-1185">Reference proteome</keyword>
<dbReference type="InterPro" id="IPR050789">
    <property type="entry name" value="Diverse_Enzym_Activities"/>
</dbReference>
<accession>A0ABT3A499</accession>
<proteinExistence type="predicted"/>
<gene>
    <name evidence="2" type="ORF">OE749_02260</name>
</gene>
<comment type="caution">
    <text evidence="2">The sequence shown here is derived from an EMBL/GenBank/DDBJ whole genome shotgun (WGS) entry which is preliminary data.</text>
</comment>
<evidence type="ECO:0000259" key="1">
    <source>
        <dbReference type="Pfam" id="PF00144"/>
    </source>
</evidence>
<dbReference type="RefSeq" id="WP_263710717.1">
    <property type="nucleotide sequence ID" value="NZ_JAOWKX010000001.1"/>
</dbReference>
<dbReference type="InterPro" id="IPR001466">
    <property type="entry name" value="Beta-lactam-related"/>
</dbReference>
<evidence type="ECO:0000313" key="2">
    <source>
        <dbReference type="EMBL" id="MCV2883521.1"/>
    </source>
</evidence>
<feature type="domain" description="Beta-lactamase-related" evidence="1">
    <location>
        <begin position="162"/>
        <end position="432"/>
    </location>
</feature>
<dbReference type="Gene3D" id="3.40.710.10">
    <property type="entry name" value="DD-peptidase/beta-lactamase superfamily"/>
    <property type="match status" value="1"/>
</dbReference>